<reference evidence="1 2" key="1">
    <citation type="submission" date="2016-10" db="EMBL/GenBank/DDBJ databases">
        <authorList>
            <person name="Varghese N."/>
            <person name="Submissions S."/>
        </authorList>
    </citation>
    <scope>NUCLEOTIDE SEQUENCE [LARGE SCALE GENOMIC DNA]</scope>
    <source>
        <strain evidence="1 2">DSM 21822</strain>
    </source>
</reference>
<gene>
    <name evidence="1" type="ORF">SAMN04488498_11839</name>
</gene>
<dbReference type="OrthoDB" id="8276977at2"/>
<evidence type="ECO:0000313" key="2">
    <source>
        <dbReference type="Proteomes" id="UP000323300"/>
    </source>
</evidence>
<name>A0A1I4DLM1_9HYPH</name>
<dbReference type="RefSeq" id="WP_149762579.1">
    <property type="nucleotide sequence ID" value="NZ_BSPE01000023.1"/>
</dbReference>
<evidence type="ECO:0000313" key="1">
    <source>
        <dbReference type="EMBL" id="SFK93829.1"/>
    </source>
</evidence>
<dbReference type="EMBL" id="FOSL01000018">
    <property type="protein sequence ID" value="SFK93829.1"/>
    <property type="molecule type" value="Genomic_DNA"/>
</dbReference>
<accession>A0A1I4DLM1</accession>
<dbReference type="AlphaFoldDB" id="A0A1I4DLM1"/>
<sequence>MRALALSDFLPDFAVRSLNSQNSGKGPEPLVDLPEPAAAAPAAADLNTLIREEVAKAEVEITGRLSAIYEATLQAERDKHAAEVERLQVEFGSEIGARISAQLDDLEASVGLVATSLTGRIISSLLTEDIQKRSLESLRRSIVEALRDNDTVRIQAQGPLSLFEPLSAALGERAGSLHYVEAPGFDLTVSIDGNLFETRLAEWSTALAGALS</sequence>
<proteinExistence type="predicted"/>
<keyword evidence="2" id="KW-1185">Reference proteome</keyword>
<evidence type="ECO:0008006" key="3">
    <source>
        <dbReference type="Google" id="ProtNLM"/>
    </source>
</evidence>
<protein>
    <recommendedName>
        <fullName evidence="3">Flagellar assembly protein FliH</fullName>
    </recommendedName>
</protein>
<organism evidence="1 2">
    <name type="scientific">Neomesorhizobium albiziae</name>
    <dbReference type="NCBI Taxonomy" id="335020"/>
    <lineage>
        <taxon>Bacteria</taxon>
        <taxon>Pseudomonadati</taxon>
        <taxon>Pseudomonadota</taxon>
        <taxon>Alphaproteobacteria</taxon>
        <taxon>Hyphomicrobiales</taxon>
        <taxon>Phyllobacteriaceae</taxon>
        <taxon>Neomesorhizobium</taxon>
    </lineage>
</organism>
<dbReference type="Proteomes" id="UP000323300">
    <property type="component" value="Unassembled WGS sequence"/>
</dbReference>